<dbReference type="InterPro" id="IPR011989">
    <property type="entry name" value="ARM-like"/>
</dbReference>
<reference evidence="1" key="2">
    <citation type="submission" date="2018-10" db="UniProtKB">
        <authorList>
            <consortium name="EnsemblPlants"/>
        </authorList>
    </citation>
    <scope>IDENTIFICATION</scope>
</reference>
<sequence>MGHHRLLERVAKECHLANASGLVAVRRFFYSSYSRSLNGSIFDGLHMDLLSYADGMLNAGSHDEQSLGAGILVALAESHRFEDSTLRKIGMSAPTIERLIQMLSWKSTSERDVRRSAAVVVSMLTGRKFVALRVTSIPGAVESVASLLYADLDELNLLGLSILNKLAYDHDNCDKIGKTRNLVDKIISYCSITGGGQAVAPTDMRLKAVKQSLLVVKRLTGMTGTTGKLLRRELSDIVFTVSNLMEVLLEQRDGKVQSELHQLAIEVLTSLAIDKEAREKIGGTGGVVRELVAIFLPGKDQAKGNWQTDAIRVESGEALAMLALESRTNCGAIIMACGGGVERLVEALSDAVVIIGVARILLNLCTYAGDEWQLPLRGVTTGATKVLSAIMVEKNKILNIFLGLAVQMLRFMEPELRACLAGASVTEKALVQMLLHILREYRRPCMAIPWIRRYAIELTVAMMQLDPRYMAMFVEHGMEGDLRCIAGTTSELECFNAFSGSVGLSRHAVSVPSLVTSALELMKIY</sequence>
<protein>
    <submittedName>
        <fullName evidence="1">Uncharacterized protein</fullName>
    </submittedName>
</protein>
<dbReference type="Proteomes" id="UP000019116">
    <property type="component" value="Chromosome 5B"/>
</dbReference>
<dbReference type="OrthoDB" id="662108at2759"/>
<dbReference type="Gramene" id="TraesRN5B0100632100.1">
    <property type="protein sequence ID" value="TraesRN5B0100632100.1"/>
    <property type="gene ID" value="TraesRN5B0100632100"/>
</dbReference>
<dbReference type="Gramene" id="TraesCS5B02G239900.1">
    <property type="protein sequence ID" value="TraesCS5B02G239900.1"/>
    <property type="gene ID" value="TraesCS5B02G239900"/>
</dbReference>
<dbReference type="OMA" id="MAIPWIR"/>
<dbReference type="Gene3D" id="1.25.10.10">
    <property type="entry name" value="Leucine-rich Repeat Variant"/>
    <property type="match status" value="1"/>
</dbReference>
<dbReference type="PaxDb" id="4565-Traes_5BL_53780FADE.1"/>
<dbReference type="PANTHER" id="PTHR33115:SF60">
    <property type="entry name" value="DUF4220 DOMAIN-CONTAINING PROTEIN"/>
    <property type="match status" value="1"/>
</dbReference>
<dbReference type="SMR" id="A0A3B6LLM5"/>
<evidence type="ECO:0000313" key="1">
    <source>
        <dbReference type="EnsemblPlants" id="TraesCS5B02G239900.1"/>
    </source>
</evidence>
<dbReference type="AlphaFoldDB" id="A0A3B6LLM5"/>
<dbReference type="Gramene" id="TraesCS5B03G0626100.1">
    <property type="protein sequence ID" value="TraesCS5B03G0626100.1.CDS"/>
    <property type="gene ID" value="TraesCS5B03G0626100"/>
</dbReference>
<keyword evidence="2" id="KW-1185">Reference proteome</keyword>
<dbReference type="PANTHER" id="PTHR33115">
    <property type="entry name" value="ARM REPEAT SUPERFAMILY PROTEIN"/>
    <property type="match status" value="1"/>
</dbReference>
<accession>A0A3B6LLM5</accession>
<evidence type="ECO:0000313" key="2">
    <source>
        <dbReference type="Proteomes" id="UP000019116"/>
    </source>
</evidence>
<dbReference type="EnsemblPlants" id="TraesCS5B02G239900.1">
    <property type="protein sequence ID" value="TraesCS5B02G239900.1"/>
    <property type="gene ID" value="TraesCS5B02G239900"/>
</dbReference>
<dbReference type="STRING" id="4565.A0A3B6LLM5"/>
<proteinExistence type="predicted"/>
<reference evidence="1" key="1">
    <citation type="submission" date="2018-08" db="EMBL/GenBank/DDBJ databases">
        <authorList>
            <person name="Rossello M."/>
        </authorList>
    </citation>
    <scope>NUCLEOTIDE SEQUENCE [LARGE SCALE GENOMIC DNA]</scope>
    <source>
        <strain evidence="1">cv. Chinese Spring</strain>
    </source>
</reference>
<dbReference type="SUPFAM" id="SSF48371">
    <property type="entry name" value="ARM repeat"/>
    <property type="match status" value="1"/>
</dbReference>
<organism evidence="1">
    <name type="scientific">Triticum aestivum</name>
    <name type="common">Wheat</name>
    <dbReference type="NCBI Taxonomy" id="4565"/>
    <lineage>
        <taxon>Eukaryota</taxon>
        <taxon>Viridiplantae</taxon>
        <taxon>Streptophyta</taxon>
        <taxon>Embryophyta</taxon>
        <taxon>Tracheophyta</taxon>
        <taxon>Spermatophyta</taxon>
        <taxon>Magnoliopsida</taxon>
        <taxon>Liliopsida</taxon>
        <taxon>Poales</taxon>
        <taxon>Poaceae</taxon>
        <taxon>BOP clade</taxon>
        <taxon>Pooideae</taxon>
        <taxon>Triticodae</taxon>
        <taxon>Triticeae</taxon>
        <taxon>Triticinae</taxon>
        <taxon>Triticum</taxon>
    </lineage>
</organism>
<name>A0A3B6LLM5_WHEAT</name>
<dbReference type="InterPro" id="IPR016024">
    <property type="entry name" value="ARM-type_fold"/>
</dbReference>